<dbReference type="CDD" id="cd02883">
    <property type="entry name" value="NUDIX_Hydrolase"/>
    <property type="match status" value="1"/>
</dbReference>
<dbReference type="InterPro" id="IPR020084">
    <property type="entry name" value="NUDIX_hydrolase_CS"/>
</dbReference>
<dbReference type="PROSITE" id="PS51462">
    <property type="entry name" value="NUDIX"/>
    <property type="match status" value="1"/>
</dbReference>
<sequence>MIKCTFEDDGKGLLRHAVVDMLVIKDNQILLVKRAPHLTNGNKYALVGGFMERDETSKQTALRETMEETGYKAEIIDLFRIIDHPNRRGEDRQNISFVYLVKPLEKTGTSDREVKELKWFNLDKLPTPEEFAFDHLENIQLYLQHLKTPFTLPIIGK</sequence>
<feature type="domain" description="Nudix hydrolase" evidence="2">
    <location>
        <begin position="14"/>
        <end position="143"/>
    </location>
</feature>
<dbReference type="PROSITE" id="PS00893">
    <property type="entry name" value="NUDIX_BOX"/>
    <property type="match status" value="1"/>
</dbReference>
<dbReference type="SUPFAM" id="SSF55811">
    <property type="entry name" value="Nudix"/>
    <property type="match status" value="1"/>
</dbReference>
<organism evidence="3 4">
    <name type="scientific">Candidatus Roizmanbacteria bacterium CG11_big_fil_rev_8_21_14_0_20_35_14</name>
    <dbReference type="NCBI Taxonomy" id="1974855"/>
    <lineage>
        <taxon>Bacteria</taxon>
        <taxon>Candidatus Roizmaniibacteriota</taxon>
    </lineage>
</organism>
<dbReference type="Pfam" id="PF00293">
    <property type="entry name" value="NUDIX"/>
    <property type="match status" value="1"/>
</dbReference>
<evidence type="ECO:0000259" key="2">
    <source>
        <dbReference type="PROSITE" id="PS51462"/>
    </source>
</evidence>
<dbReference type="EMBL" id="PCVL01000073">
    <property type="protein sequence ID" value="PIQ72126.1"/>
    <property type="molecule type" value="Genomic_DNA"/>
</dbReference>
<accession>A0A2H0KLM5</accession>
<keyword evidence="1" id="KW-0378">Hydrolase</keyword>
<evidence type="ECO:0000256" key="1">
    <source>
        <dbReference type="ARBA" id="ARBA00022801"/>
    </source>
</evidence>
<evidence type="ECO:0000313" key="4">
    <source>
        <dbReference type="Proteomes" id="UP000229570"/>
    </source>
</evidence>
<evidence type="ECO:0000313" key="3">
    <source>
        <dbReference type="EMBL" id="PIQ72126.1"/>
    </source>
</evidence>
<dbReference type="GO" id="GO:0016787">
    <property type="term" value="F:hydrolase activity"/>
    <property type="evidence" value="ECO:0007669"/>
    <property type="project" value="UniProtKB-KW"/>
</dbReference>
<dbReference type="PANTHER" id="PTHR43736">
    <property type="entry name" value="ADP-RIBOSE PYROPHOSPHATASE"/>
    <property type="match status" value="1"/>
</dbReference>
<comment type="caution">
    <text evidence="3">The sequence shown here is derived from an EMBL/GenBank/DDBJ whole genome shotgun (WGS) entry which is preliminary data.</text>
</comment>
<dbReference type="PANTHER" id="PTHR43736:SF1">
    <property type="entry name" value="DIHYDRONEOPTERIN TRIPHOSPHATE DIPHOSPHATASE"/>
    <property type="match status" value="1"/>
</dbReference>
<dbReference type="AlphaFoldDB" id="A0A2H0KLM5"/>
<dbReference type="InterPro" id="IPR000086">
    <property type="entry name" value="NUDIX_hydrolase_dom"/>
</dbReference>
<reference evidence="3 4" key="1">
    <citation type="submission" date="2017-09" db="EMBL/GenBank/DDBJ databases">
        <title>Depth-based differentiation of microbial function through sediment-hosted aquifers and enrichment of novel symbionts in the deep terrestrial subsurface.</title>
        <authorList>
            <person name="Probst A.J."/>
            <person name="Ladd B."/>
            <person name="Jarett J.K."/>
            <person name="Geller-Mcgrath D.E."/>
            <person name="Sieber C.M."/>
            <person name="Emerson J.B."/>
            <person name="Anantharaman K."/>
            <person name="Thomas B.C."/>
            <person name="Malmstrom R."/>
            <person name="Stieglmeier M."/>
            <person name="Klingl A."/>
            <person name="Woyke T."/>
            <person name="Ryan C.M."/>
            <person name="Banfield J.F."/>
        </authorList>
    </citation>
    <scope>NUCLEOTIDE SEQUENCE [LARGE SCALE GENOMIC DNA]</scope>
    <source>
        <strain evidence="3">CG11_big_fil_rev_8_21_14_0_20_35_14</strain>
    </source>
</reference>
<name>A0A2H0KLM5_9BACT</name>
<gene>
    <name evidence="3" type="ORF">COV86_04665</name>
</gene>
<dbReference type="Gene3D" id="3.90.79.10">
    <property type="entry name" value="Nucleoside Triphosphate Pyrophosphohydrolase"/>
    <property type="match status" value="1"/>
</dbReference>
<protein>
    <recommendedName>
        <fullName evidence="2">Nudix hydrolase domain-containing protein</fullName>
    </recommendedName>
</protein>
<dbReference type="Proteomes" id="UP000229570">
    <property type="component" value="Unassembled WGS sequence"/>
</dbReference>
<dbReference type="InterPro" id="IPR015797">
    <property type="entry name" value="NUDIX_hydrolase-like_dom_sf"/>
</dbReference>
<proteinExistence type="predicted"/>